<feature type="transmembrane region" description="Helical" evidence="8">
    <location>
        <begin position="18"/>
        <end position="36"/>
    </location>
</feature>
<reference evidence="9 10" key="1">
    <citation type="submission" date="2016-10" db="EMBL/GenBank/DDBJ databases">
        <authorList>
            <person name="de Groot N.N."/>
        </authorList>
    </citation>
    <scope>NUCLEOTIDE SEQUENCE [LARGE SCALE GENOMIC DNA]</scope>
    <source>
        <strain evidence="9 10">AA1</strain>
    </source>
</reference>
<evidence type="ECO:0000256" key="5">
    <source>
        <dbReference type="ARBA" id="ARBA00022692"/>
    </source>
</evidence>
<dbReference type="InterPro" id="IPR000060">
    <property type="entry name" value="BCCT_transptr"/>
</dbReference>
<dbReference type="RefSeq" id="WP_092207801.1">
    <property type="nucleotide sequence ID" value="NZ_FMUX01000001.1"/>
</dbReference>
<organism evidence="9 10">
    <name type="scientific">Desulfoluna spongiiphila</name>
    <dbReference type="NCBI Taxonomy" id="419481"/>
    <lineage>
        <taxon>Bacteria</taxon>
        <taxon>Pseudomonadati</taxon>
        <taxon>Thermodesulfobacteriota</taxon>
        <taxon>Desulfobacteria</taxon>
        <taxon>Desulfobacterales</taxon>
        <taxon>Desulfolunaceae</taxon>
        <taxon>Desulfoluna</taxon>
    </lineage>
</organism>
<feature type="transmembrane region" description="Helical" evidence="8">
    <location>
        <begin position="229"/>
        <end position="253"/>
    </location>
</feature>
<keyword evidence="3" id="KW-0813">Transport</keyword>
<feature type="transmembrane region" description="Helical" evidence="8">
    <location>
        <begin position="456"/>
        <end position="474"/>
    </location>
</feature>
<feature type="transmembrane region" description="Helical" evidence="8">
    <location>
        <begin position="56"/>
        <end position="75"/>
    </location>
</feature>
<proteinExistence type="inferred from homology"/>
<evidence type="ECO:0000256" key="8">
    <source>
        <dbReference type="SAM" id="Phobius"/>
    </source>
</evidence>
<feature type="transmembrane region" description="Helical" evidence="8">
    <location>
        <begin position="203"/>
        <end position="223"/>
    </location>
</feature>
<evidence type="ECO:0000256" key="4">
    <source>
        <dbReference type="ARBA" id="ARBA00022475"/>
    </source>
</evidence>
<evidence type="ECO:0000256" key="2">
    <source>
        <dbReference type="ARBA" id="ARBA00005658"/>
    </source>
</evidence>
<evidence type="ECO:0000313" key="10">
    <source>
        <dbReference type="Proteomes" id="UP000198870"/>
    </source>
</evidence>
<dbReference type="InterPro" id="IPR018093">
    <property type="entry name" value="BCCT_CS"/>
</dbReference>
<comment type="similarity">
    <text evidence="2">Belongs to the BCCT transporter (TC 2.A.15) family.</text>
</comment>
<evidence type="ECO:0000313" key="9">
    <source>
        <dbReference type="EMBL" id="SCX81932.1"/>
    </source>
</evidence>
<sequence>MESGGITRRIGRHLDTTVFTGSAVLVVPFVLLGAAAPALLKSMSGAALGYLTQSWSWLYLSSVNLFVVAALALALSPYGRIRLGRDDEKPEYGWLSWFAMLFSAGMGIGLVFWSIAEPLYHYASPPKGVGATAESARLAFQIFCHHWGIHAWGTYVAVGLPLAYFQFRKGLPGTVSHCLFPRGKGKQKGNGAASRTGKLVDMLAVWATVMGVVTSLGLGALQITSGLHLSWGLPGGTATTAAVIGVITVLYIASALSGVKRGIRMLSLLNVALMVLLLIFFMVKGPFGFILKTLGVALTDYATGILPLSTTFSLFGNRDWTESWTVFYWAWWIAWAPFVGAFIATISRGRTIREFVLGVMFLPALFSILFSTALGGTAVWLELEQGAGLMSAVSQSLEAALFQTLAHLPLYGLLAFLANLLIASFFITSADSATLVISRFSTGGHGGGPESAEGKLLIVFWGLLLGGLAMVLIWSGGLKALQTASIIGAFPFVFVMLFLLASLTRELIREGKPKA</sequence>
<feature type="transmembrane region" description="Helical" evidence="8">
    <location>
        <begin position="356"/>
        <end position="381"/>
    </location>
</feature>
<dbReference type="EMBL" id="FMUX01000001">
    <property type="protein sequence ID" value="SCX81932.1"/>
    <property type="molecule type" value="Genomic_DNA"/>
</dbReference>
<feature type="transmembrane region" description="Helical" evidence="8">
    <location>
        <begin position="95"/>
        <end position="116"/>
    </location>
</feature>
<comment type="subcellular location">
    <subcellularLocation>
        <location evidence="1">Cell membrane</location>
        <topology evidence="1">Multi-pass membrane protein</topology>
    </subcellularLocation>
</comment>
<dbReference type="GO" id="GO:0005886">
    <property type="term" value="C:plasma membrane"/>
    <property type="evidence" value="ECO:0007669"/>
    <property type="project" value="UniProtKB-SubCell"/>
</dbReference>
<evidence type="ECO:0000256" key="7">
    <source>
        <dbReference type="ARBA" id="ARBA00023136"/>
    </source>
</evidence>
<dbReference type="PANTHER" id="PTHR30047:SF7">
    <property type="entry name" value="HIGH-AFFINITY CHOLINE TRANSPORT PROTEIN"/>
    <property type="match status" value="1"/>
</dbReference>
<dbReference type="STRING" id="419481.SAMN05216233_101477"/>
<feature type="transmembrane region" description="Helical" evidence="8">
    <location>
        <begin position="147"/>
        <end position="167"/>
    </location>
</feature>
<feature type="transmembrane region" description="Helical" evidence="8">
    <location>
        <begin position="326"/>
        <end position="344"/>
    </location>
</feature>
<keyword evidence="5 8" id="KW-0812">Transmembrane</keyword>
<name>A0A1G5AVK2_9BACT</name>
<dbReference type="PROSITE" id="PS01303">
    <property type="entry name" value="BCCT"/>
    <property type="match status" value="1"/>
</dbReference>
<dbReference type="AlphaFoldDB" id="A0A1G5AVK2"/>
<dbReference type="OrthoDB" id="9775735at2"/>
<feature type="transmembrane region" description="Helical" evidence="8">
    <location>
        <begin position="480"/>
        <end position="503"/>
    </location>
</feature>
<protein>
    <submittedName>
        <fullName evidence="9">Glycine betaine transporter</fullName>
    </submittedName>
</protein>
<keyword evidence="10" id="KW-1185">Reference proteome</keyword>
<keyword evidence="7 8" id="KW-0472">Membrane</keyword>
<evidence type="ECO:0000256" key="6">
    <source>
        <dbReference type="ARBA" id="ARBA00022989"/>
    </source>
</evidence>
<evidence type="ECO:0000256" key="1">
    <source>
        <dbReference type="ARBA" id="ARBA00004651"/>
    </source>
</evidence>
<keyword evidence="6 8" id="KW-1133">Transmembrane helix</keyword>
<dbReference type="GO" id="GO:0022857">
    <property type="term" value="F:transmembrane transporter activity"/>
    <property type="evidence" value="ECO:0007669"/>
    <property type="project" value="InterPro"/>
</dbReference>
<feature type="transmembrane region" description="Helical" evidence="8">
    <location>
        <begin position="410"/>
        <end position="436"/>
    </location>
</feature>
<dbReference type="PANTHER" id="PTHR30047">
    <property type="entry name" value="HIGH-AFFINITY CHOLINE TRANSPORT PROTEIN-RELATED"/>
    <property type="match status" value="1"/>
</dbReference>
<feature type="transmembrane region" description="Helical" evidence="8">
    <location>
        <begin position="265"/>
        <end position="283"/>
    </location>
</feature>
<dbReference type="NCBIfam" id="TIGR00842">
    <property type="entry name" value="bcct"/>
    <property type="match status" value="1"/>
</dbReference>
<dbReference type="Pfam" id="PF02028">
    <property type="entry name" value="BCCT"/>
    <property type="match status" value="1"/>
</dbReference>
<evidence type="ECO:0000256" key="3">
    <source>
        <dbReference type="ARBA" id="ARBA00022448"/>
    </source>
</evidence>
<keyword evidence="4" id="KW-1003">Cell membrane</keyword>
<gene>
    <name evidence="9" type="ORF">SAMN05216233_101477</name>
</gene>
<dbReference type="Proteomes" id="UP000198870">
    <property type="component" value="Unassembled WGS sequence"/>
</dbReference>
<accession>A0A1G5AVK2</accession>